<reference evidence="3" key="3">
    <citation type="journal article" date="2022" name="bioRxiv">
        <title>A global pangenome for the wheat fungal pathogen Pyrenophora tritici-repentis and prediction of effector protein structural homology.</title>
        <authorList>
            <person name="Moolhuijzen P."/>
            <person name="See P.T."/>
            <person name="Shi G."/>
            <person name="Powell H.R."/>
            <person name="Cockram J."/>
            <person name="Jorgensen L.N."/>
            <person name="Benslimane H."/>
            <person name="Strelkov S.E."/>
            <person name="Turner J."/>
            <person name="Liu Z."/>
            <person name="Moffat C.S."/>
        </authorList>
    </citation>
    <scope>NUCLEOTIDE SEQUENCE</scope>
    <source>
        <strain evidence="3">86-124</strain>
    </source>
</reference>
<evidence type="ECO:0000256" key="1">
    <source>
        <dbReference type="SAM" id="SignalP"/>
    </source>
</evidence>
<dbReference type="Proteomes" id="UP000249757">
    <property type="component" value="Unassembled WGS sequence"/>
</dbReference>
<feature type="chain" id="PRO_5042701130" evidence="1">
    <location>
        <begin position="20"/>
        <end position="282"/>
    </location>
</feature>
<dbReference type="EMBL" id="NRDI02000003">
    <property type="protein sequence ID" value="KAI1517589.1"/>
    <property type="molecule type" value="Genomic_DNA"/>
</dbReference>
<reference evidence="2 4" key="1">
    <citation type="journal article" date="2018" name="BMC Genomics">
        <title>Comparative genomics of the wheat fungal pathogen Pyrenophora tritici-repentis reveals chromosomal variations and genome plasticity.</title>
        <authorList>
            <person name="Moolhuijzen P."/>
            <person name="See P.T."/>
            <person name="Hane J.K."/>
            <person name="Shi G."/>
            <person name="Liu Z."/>
            <person name="Oliver R.P."/>
            <person name="Moffat C.S."/>
        </authorList>
    </citation>
    <scope>NUCLEOTIDE SEQUENCE [LARGE SCALE GENOMIC DNA]</scope>
    <source>
        <strain evidence="2">M4</strain>
    </source>
</reference>
<sequence length="282" mass="30330">MRFLCFLVGLIGLAGTGIGAPTESHSVNVRDLDAQGIDVHNIDSNGISANDLPLPIPVANIYVCAEQTSTGCKLINAHNLCLPFGSDFAYKSNYVRQAKGTYCVYYTKTGCMDGDVYFRYTSFPKLEAEFTGWGVKTLAGIFCAGTGQTLDVPGDEAHAVASRDTGLLSVSASDSEEAKLDSVDALGKVPGDTTICHGLNFTYCNDNRINAIQQCANFDSIDIGPASLIQYPGAYCKWYSDFGCNDKTLVGAIDSMHSAVAIADLREYTNQFFSVKCEAHAW</sequence>
<dbReference type="EMBL" id="NQIK02000001">
    <property type="protein sequence ID" value="KAF7578742.1"/>
    <property type="molecule type" value="Genomic_DNA"/>
</dbReference>
<organism evidence="3 5">
    <name type="scientific">Pyrenophora tritici-repentis</name>
    <dbReference type="NCBI Taxonomy" id="45151"/>
    <lineage>
        <taxon>Eukaryota</taxon>
        <taxon>Fungi</taxon>
        <taxon>Dikarya</taxon>
        <taxon>Ascomycota</taxon>
        <taxon>Pezizomycotina</taxon>
        <taxon>Dothideomycetes</taxon>
        <taxon>Pleosporomycetidae</taxon>
        <taxon>Pleosporales</taxon>
        <taxon>Pleosporineae</taxon>
        <taxon>Pleosporaceae</taxon>
        <taxon>Pyrenophora</taxon>
    </lineage>
</organism>
<evidence type="ECO:0000313" key="5">
    <source>
        <dbReference type="Proteomes" id="UP000249757"/>
    </source>
</evidence>
<proteinExistence type="predicted"/>
<evidence type="ECO:0000313" key="4">
    <source>
        <dbReference type="Proteomes" id="UP000245464"/>
    </source>
</evidence>
<accession>A0A2W1G3U2</accession>
<comment type="caution">
    <text evidence="3">The sequence shown here is derived from an EMBL/GenBank/DDBJ whole genome shotgun (WGS) entry which is preliminary data.</text>
</comment>
<keyword evidence="5" id="KW-1185">Reference proteome</keyword>
<reference evidence="3" key="2">
    <citation type="submission" date="2021-05" db="EMBL/GenBank/DDBJ databases">
        <authorList>
            <person name="Moolhuijzen P.M."/>
            <person name="Moffat C.S."/>
        </authorList>
    </citation>
    <scope>NUCLEOTIDE SEQUENCE</scope>
    <source>
        <strain evidence="3">86-124</strain>
    </source>
</reference>
<feature type="signal peptide" evidence="1">
    <location>
        <begin position="1"/>
        <end position="19"/>
    </location>
</feature>
<dbReference type="OMA" id="QCTILES"/>
<name>A0A2W1G3U2_9PLEO</name>
<reference evidence="5" key="4">
    <citation type="journal article" date="2022" name="Microb. Genom.">
        <title>A global pangenome for the wheat fungal pathogen Pyrenophora tritici-repentis and prediction of effector protein structural homology.</title>
        <authorList>
            <person name="Moolhuijzen P.M."/>
            <person name="See P.T."/>
            <person name="Shi G."/>
            <person name="Powell H.R."/>
            <person name="Cockram J."/>
            <person name="Jorgensen L.N."/>
            <person name="Benslimane H."/>
            <person name="Strelkov S.E."/>
            <person name="Turner J."/>
            <person name="Liu Z."/>
            <person name="Moffat C.S."/>
        </authorList>
    </citation>
    <scope>NUCLEOTIDE SEQUENCE [LARGE SCALE GENOMIC DNA]</scope>
</reference>
<evidence type="ECO:0000313" key="2">
    <source>
        <dbReference type="EMBL" id="KAF7578742.1"/>
    </source>
</evidence>
<protein>
    <submittedName>
        <fullName evidence="3">Uncharacterized protein</fullName>
    </submittedName>
</protein>
<evidence type="ECO:0000313" key="3">
    <source>
        <dbReference type="EMBL" id="KAI1517589.1"/>
    </source>
</evidence>
<keyword evidence="1" id="KW-0732">Signal</keyword>
<dbReference type="OrthoDB" id="3683682at2759"/>
<gene>
    <name evidence="3" type="ORF">Ptr86124_002890</name>
    <name evidence="2" type="ORF">PtrM4_029820</name>
</gene>
<dbReference type="Proteomes" id="UP000245464">
    <property type="component" value="Chromosome 1"/>
</dbReference>
<dbReference type="AlphaFoldDB" id="A0A2W1G3U2"/>